<evidence type="ECO:0000313" key="2">
    <source>
        <dbReference type="EMBL" id="KLO07584.1"/>
    </source>
</evidence>
<protein>
    <submittedName>
        <fullName evidence="2">Uncharacterized protein</fullName>
    </submittedName>
</protein>
<dbReference type="Proteomes" id="UP000053477">
    <property type="component" value="Unassembled WGS sequence"/>
</dbReference>
<keyword evidence="3" id="KW-1185">Reference proteome</keyword>
<accession>A0A0H2R6W2</accession>
<sequence length="431" mass="47682">MPKARSTRSTGSKKSNRDGKKKPAPVDSDSKSSSSLALAVKAEELSDIESKQLLKVDTPELTCSTNHAAVTAQEIFTTTTDSRAFAPFGDLASREYSARTPGLSVRGSSPASSDLLPTTPREYSLLESLENNRRLFHCGYVRQPMAAPSPAPSDLSPAVQGSFSLDSRGRLHLWPAEDDIFAKAYFDYLHVPCPEPIHEQENTPSAPEVLEIEIPRAYTQEKECTPKPHPQLELVTAPNGPLKSVVVDTKVKLEPSENLLSDLSSSKPNANRKYKLVDAEARIISSRKWMWEARPSTRTRFFYGWNSRYRRFQRLSRKDALVPVVLDQEAREVLICGGNKKDGSPYRCALCYVSDEVINLVDDDDDATTQDLSDMILPPTIEISLAAPETAYSSPNHILSPPSVDRYVKLIPSKAMELSAIPFLNAFTLSL</sequence>
<reference evidence="2 3" key="1">
    <citation type="submission" date="2015-04" db="EMBL/GenBank/DDBJ databases">
        <title>Complete genome sequence of Schizopora paradoxa KUC8140, a cosmopolitan wood degrader in East Asia.</title>
        <authorList>
            <consortium name="DOE Joint Genome Institute"/>
            <person name="Min B."/>
            <person name="Park H."/>
            <person name="Jang Y."/>
            <person name="Kim J.-J."/>
            <person name="Kim K.H."/>
            <person name="Pangilinan J."/>
            <person name="Lipzen A."/>
            <person name="Riley R."/>
            <person name="Grigoriev I.V."/>
            <person name="Spatafora J.W."/>
            <person name="Choi I.-G."/>
        </authorList>
    </citation>
    <scope>NUCLEOTIDE SEQUENCE [LARGE SCALE GENOMIC DNA]</scope>
    <source>
        <strain evidence="2 3">KUC8140</strain>
    </source>
</reference>
<feature type="region of interest" description="Disordered" evidence="1">
    <location>
        <begin position="99"/>
        <end position="118"/>
    </location>
</feature>
<organism evidence="2 3">
    <name type="scientific">Schizopora paradoxa</name>
    <dbReference type="NCBI Taxonomy" id="27342"/>
    <lineage>
        <taxon>Eukaryota</taxon>
        <taxon>Fungi</taxon>
        <taxon>Dikarya</taxon>
        <taxon>Basidiomycota</taxon>
        <taxon>Agaricomycotina</taxon>
        <taxon>Agaricomycetes</taxon>
        <taxon>Hymenochaetales</taxon>
        <taxon>Schizoporaceae</taxon>
        <taxon>Schizopora</taxon>
    </lineage>
</organism>
<name>A0A0H2R6W2_9AGAM</name>
<evidence type="ECO:0000313" key="3">
    <source>
        <dbReference type="Proteomes" id="UP000053477"/>
    </source>
</evidence>
<dbReference type="AlphaFoldDB" id="A0A0H2R6W2"/>
<dbReference type="InParanoid" id="A0A0H2R6W2"/>
<feature type="region of interest" description="Disordered" evidence="1">
    <location>
        <begin position="1"/>
        <end position="36"/>
    </location>
</feature>
<proteinExistence type="predicted"/>
<feature type="compositionally biased region" description="Polar residues" evidence="1">
    <location>
        <begin position="106"/>
        <end position="116"/>
    </location>
</feature>
<dbReference type="EMBL" id="KQ086131">
    <property type="protein sequence ID" value="KLO07584.1"/>
    <property type="molecule type" value="Genomic_DNA"/>
</dbReference>
<gene>
    <name evidence="2" type="ORF">SCHPADRAFT_1001560</name>
</gene>
<feature type="compositionally biased region" description="Low complexity" evidence="1">
    <location>
        <begin position="25"/>
        <end position="36"/>
    </location>
</feature>
<evidence type="ECO:0000256" key="1">
    <source>
        <dbReference type="SAM" id="MobiDB-lite"/>
    </source>
</evidence>